<dbReference type="Proteomes" id="UP000268093">
    <property type="component" value="Unassembled WGS sequence"/>
</dbReference>
<evidence type="ECO:0000313" key="2">
    <source>
        <dbReference type="EMBL" id="RUP51380.1"/>
    </source>
</evidence>
<keyword evidence="3" id="KW-1185">Reference proteome</keyword>
<organism evidence="2 3">
    <name type="scientific">Jimgerdemannia flammicorona</name>
    <dbReference type="NCBI Taxonomy" id="994334"/>
    <lineage>
        <taxon>Eukaryota</taxon>
        <taxon>Fungi</taxon>
        <taxon>Fungi incertae sedis</taxon>
        <taxon>Mucoromycota</taxon>
        <taxon>Mucoromycotina</taxon>
        <taxon>Endogonomycetes</taxon>
        <taxon>Endogonales</taxon>
        <taxon>Endogonaceae</taxon>
        <taxon>Jimgerdemannia</taxon>
    </lineage>
</organism>
<protein>
    <submittedName>
        <fullName evidence="2">Uncharacterized protein</fullName>
    </submittedName>
</protein>
<evidence type="ECO:0000313" key="3">
    <source>
        <dbReference type="Proteomes" id="UP000268093"/>
    </source>
</evidence>
<accession>A0A433DKK2</accession>
<dbReference type="AlphaFoldDB" id="A0A433DKK2"/>
<gene>
    <name evidence="2" type="ORF">BC936DRAFT_148430</name>
</gene>
<reference evidence="2 3" key="1">
    <citation type="journal article" date="2018" name="New Phytol.">
        <title>Phylogenomics of Endogonaceae and evolution of mycorrhizas within Mucoromycota.</title>
        <authorList>
            <person name="Chang Y."/>
            <person name="Desiro A."/>
            <person name="Na H."/>
            <person name="Sandor L."/>
            <person name="Lipzen A."/>
            <person name="Clum A."/>
            <person name="Barry K."/>
            <person name="Grigoriev I.V."/>
            <person name="Martin F.M."/>
            <person name="Stajich J.E."/>
            <person name="Smith M.E."/>
            <person name="Bonito G."/>
            <person name="Spatafora J.W."/>
        </authorList>
    </citation>
    <scope>NUCLEOTIDE SEQUENCE [LARGE SCALE GENOMIC DNA]</scope>
    <source>
        <strain evidence="2 3">GMNB39</strain>
    </source>
</reference>
<proteinExistence type="predicted"/>
<dbReference type="EMBL" id="RBNI01000757">
    <property type="protein sequence ID" value="RUP51380.1"/>
    <property type="molecule type" value="Genomic_DNA"/>
</dbReference>
<sequence length="410" mass="47125">MKRKADENISVPTTIRKQRGNYLLSRDRLNPTASTSAAWPNPIQTAAIPEPKDKELNLIRLRVLKLFEDMVYITTASIASHYKHKYRLVFETVGKIRNWLYEILPNHLTITRHFDKGITTTVITLTHRPPLPSHTDPLPAKLLCIRIVRLCPTHIQCDKLLHSLYKYAYGPLCDTQFPLTVRGKNEKEIQIGTWGELVTWARSNINVCEALYAEEEGEAKIGLVNLGYLNWEKPQLQGWTTFVGSRGKVCAQRMLNEVNVDVRTPTEFPMKPNHWKKFWDWEKPLPQDWKTFVRPRENEMSADASTSVAPTELLMRQNYWKGVVILTRHGNDENVDMDLEIPEEVERGTTDKVNSESHTGPDVNVNPKSLTGELNLIPPDLITPAQRRILEVIFVVNNVVPRSRRLMVDL</sequence>
<evidence type="ECO:0000256" key="1">
    <source>
        <dbReference type="SAM" id="MobiDB-lite"/>
    </source>
</evidence>
<feature type="region of interest" description="Disordered" evidence="1">
    <location>
        <begin position="345"/>
        <end position="367"/>
    </location>
</feature>
<name>A0A433DKK2_9FUNG</name>
<feature type="compositionally biased region" description="Basic and acidic residues" evidence="1">
    <location>
        <begin position="345"/>
        <end position="355"/>
    </location>
</feature>
<comment type="caution">
    <text evidence="2">The sequence shown here is derived from an EMBL/GenBank/DDBJ whole genome shotgun (WGS) entry which is preliminary data.</text>
</comment>